<dbReference type="GO" id="GO:0035438">
    <property type="term" value="F:cyclic-di-GMP binding"/>
    <property type="evidence" value="ECO:0007669"/>
    <property type="project" value="InterPro"/>
</dbReference>
<proteinExistence type="predicted"/>
<accession>A0A1M6W0F8</accession>
<evidence type="ECO:0000313" key="2">
    <source>
        <dbReference type="EMBL" id="SHK87252.1"/>
    </source>
</evidence>
<dbReference type="EMBL" id="LT670844">
    <property type="protein sequence ID" value="SHK87252.1"/>
    <property type="molecule type" value="Genomic_DNA"/>
</dbReference>
<organism evidence="2 3">
    <name type="scientific">Bradyrhizobium lablabi</name>
    <dbReference type="NCBI Taxonomy" id="722472"/>
    <lineage>
        <taxon>Bacteria</taxon>
        <taxon>Pseudomonadati</taxon>
        <taxon>Pseudomonadota</taxon>
        <taxon>Alphaproteobacteria</taxon>
        <taxon>Hyphomicrobiales</taxon>
        <taxon>Nitrobacteraceae</taxon>
        <taxon>Bradyrhizobium</taxon>
    </lineage>
</organism>
<dbReference type="RefSeq" id="WP_079541373.1">
    <property type="nucleotide sequence ID" value="NZ_LT670844.1"/>
</dbReference>
<name>A0A1M6W0F8_9BRAD</name>
<reference evidence="2 3" key="1">
    <citation type="submission" date="2016-11" db="EMBL/GenBank/DDBJ databases">
        <authorList>
            <person name="Jaros S."/>
            <person name="Januszkiewicz K."/>
            <person name="Wedrychowicz H."/>
        </authorList>
    </citation>
    <scope>NUCLEOTIDE SEQUENCE [LARGE SCALE GENOMIC DNA]</scope>
    <source>
        <strain evidence="2 3">GAS499</strain>
    </source>
</reference>
<feature type="domain" description="PilZ" evidence="1">
    <location>
        <begin position="4"/>
        <end position="81"/>
    </location>
</feature>
<protein>
    <submittedName>
        <fullName evidence="2">PilZ domain-containing protein</fullName>
    </submittedName>
</protein>
<evidence type="ECO:0000313" key="3">
    <source>
        <dbReference type="Proteomes" id="UP000189935"/>
    </source>
</evidence>
<dbReference type="InterPro" id="IPR009875">
    <property type="entry name" value="PilZ_domain"/>
</dbReference>
<dbReference type="Pfam" id="PF07238">
    <property type="entry name" value="PilZ"/>
    <property type="match status" value="1"/>
</dbReference>
<dbReference type="Proteomes" id="UP000189935">
    <property type="component" value="Chromosome I"/>
</dbReference>
<evidence type="ECO:0000259" key="1">
    <source>
        <dbReference type="Pfam" id="PF07238"/>
    </source>
</evidence>
<gene>
    <name evidence="2" type="ORF">SAMN05444159_4412</name>
</gene>
<sequence>MYPRRFSRVRPTGRISDAAKVIVGPKDPIIDCRVVDYSPGGACLEVWAQIKLPNRFELVFGGTKKRCRVVWSAGRRLGVAF</sequence>
<dbReference type="SUPFAM" id="SSF141371">
    <property type="entry name" value="PilZ domain-like"/>
    <property type="match status" value="1"/>
</dbReference>
<dbReference type="AlphaFoldDB" id="A0A1M6W0F8"/>